<dbReference type="HOGENOM" id="CLU_1214097_0_0_11"/>
<dbReference type="PATRIC" id="fig|1179773.3.peg.6223"/>
<dbReference type="AlphaFoldDB" id="K0K7A5"/>
<name>K0K7A5_SACES</name>
<dbReference type="EMBL" id="HE804045">
    <property type="protein sequence ID" value="CCH33427.1"/>
    <property type="molecule type" value="Genomic_DNA"/>
</dbReference>
<organism evidence="1 2">
    <name type="scientific">Saccharothrix espanaensis (strain ATCC 51144 / DSM 44229 / JCM 9112 / NBRC 15066 / NRRL 15764)</name>
    <dbReference type="NCBI Taxonomy" id="1179773"/>
    <lineage>
        <taxon>Bacteria</taxon>
        <taxon>Bacillati</taxon>
        <taxon>Actinomycetota</taxon>
        <taxon>Actinomycetes</taxon>
        <taxon>Pseudonocardiales</taxon>
        <taxon>Pseudonocardiaceae</taxon>
        <taxon>Saccharothrix</taxon>
    </lineage>
</organism>
<reference evidence="1 2" key="1">
    <citation type="journal article" date="2012" name="BMC Genomics">
        <title>Complete genome sequence of Saccharothrix espanaensis DSM 44229T and comparison to the other completely sequenced Pseudonocardiaceae.</title>
        <authorList>
            <person name="Strobel T."/>
            <person name="Al-Dilaimi A."/>
            <person name="Blom J."/>
            <person name="Gessner A."/>
            <person name="Kalinowski J."/>
            <person name="Luzhetska M."/>
            <person name="Puhler A."/>
            <person name="Szczepanowski R."/>
            <person name="Bechthold A."/>
            <person name="Ruckert C."/>
        </authorList>
    </citation>
    <scope>NUCLEOTIDE SEQUENCE [LARGE SCALE GENOMIC DNA]</scope>
    <source>
        <strain evidence="2">ATCC 51144 / DSM 44229 / JCM 9112 / NBRC 15066 / NRRL 15764</strain>
    </source>
</reference>
<dbReference type="STRING" id="1179773.BN6_61760"/>
<accession>K0K7A5</accession>
<dbReference type="Proteomes" id="UP000006281">
    <property type="component" value="Chromosome"/>
</dbReference>
<protein>
    <submittedName>
        <fullName evidence="1">Uncharacterized protein</fullName>
    </submittedName>
</protein>
<dbReference type="KEGG" id="sesp:BN6_61760"/>
<evidence type="ECO:0000313" key="2">
    <source>
        <dbReference type="Proteomes" id="UP000006281"/>
    </source>
</evidence>
<proteinExistence type="predicted"/>
<keyword evidence="2" id="KW-1185">Reference proteome</keyword>
<sequence>MTVSRRWRRPSECPRCRRLILCPAARPSPAERFALAYADERGEQRVRLTEACSVPFEHCVPARGFPYKGQRHHVGRRWTATTGSVGYESWPDRHRLVLLDFDPEVVGIASQPFWLVWATEEVRSHAPDYIARLAEGSALLMAAADFVVLEGISLAVMEPFGLLEFLPAEVVAEAERRRDHLVEIETGLCPALRRAQPHALARTGEGGKTCAAAAGRHAKHALSTPTRG</sequence>
<evidence type="ECO:0000313" key="1">
    <source>
        <dbReference type="EMBL" id="CCH33427.1"/>
    </source>
</evidence>
<gene>
    <name evidence="1" type="ordered locus">BN6_61760</name>
</gene>